<keyword evidence="9" id="KW-0460">Magnesium</keyword>
<dbReference type="InterPro" id="IPR034151">
    <property type="entry name" value="TOPRIM_DnaG_bac"/>
</dbReference>
<dbReference type="Pfam" id="PF08275">
    <property type="entry name" value="DNAG_N"/>
    <property type="match status" value="1"/>
</dbReference>
<dbReference type="Gene3D" id="3.40.1360.10">
    <property type="match status" value="1"/>
</dbReference>
<accession>R4UH27</accession>
<dbReference type="InterPro" id="IPR006295">
    <property type="entry name" value="DNA_primase_DnaG"/>
</dbReference>
<evidence type="ECO:0000256" key="4">
    <source>
        <dbReference type="ARBA" id="ARBA00022695"/>
    </source>
</evidence>
<dbReference type="PATRIC" id="fig|1276227.3.peg.909"/>
<dbReference type="GO" id="GO:0003677">
    <property type="term" value="F:DNA binding"/>
    <property type="evidence" value="ECO:0007669"/>
    <property type="project" value="UniProtKB-KW"/>
</dbReference>
<dbReference type="NCBIfam" id="TIGR01391">
    <property type="entry name" value="dnaG"/>
    <property type="match status" value="1"/>
</dbReference>
<evidence type="ECO:0000313" key="14">
    <source>
        <dbReference type="Proteomes" id="UP000013964"/>
    </source>
</evidence>
<dbReference type="STRING" id="1276227.SCHRY_v1c09020"/>
<keyword evidence="7" id="KW-0863">Zinc-finger</keyword>
<dbReference type="OrthoDB" id="9803773at2"/>
<dbReference type="KEGG" id="scr:SCHRY_v1c09020"/>
<keyword evidence="5" id="KW-0235">DNA replication</keyword>
<feature type="domain" description="Toprim" evidence="12">
    <location>
        <begin position="236"/>
        <end position="316"/>
    </location>
</feature>
<evidence type="ECO:0000259" key="12">
    <source>
        <dbReference type="PROSITE" id="PS50880"/>
    </source>
</evidence>
<dbReference type="GO" id="GO:0005737">
    <property type="term" value="C:cytoplasm"/>
    <property type="evidence" value="ECO:0007669"/>
    <property type="project" value="TreeGrafter"/>
</dbReference>
<evidence type="ECO:0000256" key="9">
    <source>
        <dbReference type="ARBA" id="ARBA00022842"/>
    </source>
</evidence>
<gene>
    <name evidence="13" type="primary">dnaG2</name>
    <name evidence="13" type="ORF">SCHRY_v1c09020</name>
</gene>
<keyword evidence="10" id="KW-0238">DNA-binding</keyword>
<dbReference type="PANTHER" id="PTHR30313:SF2">
    <property type="entry name" value="DNA PRIMASE"/>
    <property type="match status" value="1"/>
</dbReference>
<keyword evidence="6" id="KW-0479">Metal-binding</keyword>
<dbReference type="EMBL" id="CP005077">
    <property type="protein sequence ID" value="AGM25475.1"/>
    <property type="molecule type" value="Genomic_DNA"/>
</dbReference>
<dbReference type="GO" id="GO:0008270">
    <property type="term" value="F:zinc ion binding"/>
    <property type="evidence" value="ECO:0007669"/>
    <property type="project" value="UniProtKB-KW"/>
</dbReference>
<dbReference type="CDD" id="cd03364">
    <property type="entry name" value="TOPRIM_DnaG_primases"/>
    <property type="match status" value="1"/>
</dbReference>
<organism evidence="13 14">
    <name type="scientific">Spiroplasma chrysopicola DF-1</name>
    <dbReference type="NCBI Taxonomy" id="1276227"/>
    <lineage>
        <taxon>Bacteria</taxon>
        <taxon>Bacillati</taxon>
        <taxon>Mycoplasmatota</taxon>
        <taxon>Mollicutes</taxon>
        <taxon>Entomoplasmatales</taxon>
        <taxon>Spiroplasmataceae</taxon>
        <taxon>Spiroplasma</taxon>
    </lineage>
</organism>
<dbReference type="Proteomes" id="UP000013964">
    <property type="component" value="Chromosome"/>
</dbReference>
<evidence type="ECO:0000256" key="8">
    <source>
        <dbReference type="ARBA" id="ARBA00022833"/>
    </source>
</evidence>
<dbReference type="RefSeq" id="WP_016339296.1">
    <property type="nucleotide sequence ID" value="NC_021280.1"/>
</dbReference>
<sequence>MLEVFRDYLKLSKRGRNYVAICPFHSDSHPSLSVSVEKQVWRCFVCNVGGSVEYFVAKIENLSINEAKQLISAKYNLDQQQTISQPKVVPQSEKDKLYQLNNLTMLYFKNSLNTIIGTTAKEYLHNRGYSEQIIDEFDLGYSNSDDLINFLLKKGYSQEELIKANLARLNYKDELCSVFKDRVMIPIKNENNQVVGFSGRDLSNTSQIKYLNSAETDVFIKSNVLFNLNKIPEFQKEVTIVEGYMDAISLAQNAIPAVALMGTNLSKNQISLLSKRFDKVNIFLDNDKPGRLASEKINSLLVNTGITIKTIDNNSQYKDADEICQSKNFDLLKELYKNEAEFELG</sequence>
<keyword evidence="14" id="KW-1185">Reference proteome</keyword>
<dbReference type="PROSITE" id="PS50880">
    <property type="entry name" value="TOPRIM"/>
    <property type="match status" value="1"/>
</dbReference>
<dbReference type="eggNOG" id="COG0358">
    <property type="taxonomic scope" value="Bacteria"/>
</dbReference>
<name>R4UH27_9MOLU</name>
<protein>
    <submittedName>
        <fullName evidence="13">DNA primase</fullName>
    </submittedName>
</protein>
<reference evidence="13 14" key="1">
    <citation type="journal article" date="2013" name="Genome Biol. Evol.">
        <title>Complete genomes of two dipteran-associated spiroplasmas provided insights into the origin, dynamics, and impacts of viral invasion in spiroplasma.</title>
        <authorList>
            <person name="Ku C."/>
            <person name="Lo W.S."/>
            <person name="Chen L.L."/>
            <person name="Kuo C.H."/>
        </authorList>
    </citation>
    <scope>NUCLEOTIDE SEQUENCE [LARGE SCALE GENOMIC DNA]</scope>
    <source>
        <strain evidence="13 14">DF-1</strain>
    </source>
</reference>
<evidence type="ECO:0000256" key="2">
    <source>
        <dbReference type="ARBA" id="ARBA00022515"/>
    </source>
</evidence>
<keyword evidence="2" id="KW-0639">Primosome</keyword>
<dbReference type="InterPro" id="IPR037068">
    <property type="entry name" value="DNA_primase_core_N_sf"/>
</dbReference>
<dbReference type="InterPro" id="IPR002694">
    <property type="entry name" value="Znf_CHC2"/>
</dbReference>
<evidence type="ECO:0000256" key="6">
    <source>
        <dbReference type="ARBA" id="ARBA00022723"/>
    </source>
</evidence>
<evidence type="ECO:0000256" key="1">
    <source>
        <dbReference type="ARBA" id="ARBA00022478"/>
    </source>
</evidence>
<evidence type="ECO:0000313" key="13">
    <source>
        <dbReference type="EMBL" id="AGM25475.1"/>
    </source>
</evidence>
<dbReference type="GO" id="GO:1990077">
    <property type="term" value="C:primosome complex"/>
    <property type="evidence" value="ECO:0007669"/>
    <property type="project" value="UniProtKB-KW"/>
</dbReference>
<dbReference type="InterPro" id="IPR013264">
    <property type="entry name" value="DNAG_N"/>
</dbReference>
<keyword evidence="11" id="KW-0804">Transcription</keyword>
<evidence type="ECO:0000256" key="3">
    <source>
        <dbReference type="ARBA" id="ARBA00022679"/>
    </source>
</evidence>
<keyword evidence="1" id="KW-0240">DNA-directed RNA polymerase</keyword>
<dbReference type="SUPFAM" id="SSF56731">
    <property type="entry name" value="DNA primase core"/>
    <property type="match status" value="1"/>
</dbReference>
<keyword evidence="3" id="KW-0808">Transferase</keyword>
<dbReference type="HOGENOM" id="CLU_013501_0_0_14"/>
<evidence type="ECO:0000256" key="10">
    <source>
        <dbReference type="ARBA" id="ARBA00023125"/>
    </source>
</evidence>
<dbReference type="SUPFAM" id="SSF57783">
    <property type="entry name" value="Zinc beta-ribbon"/>
    <property type="match status" value="1"/>
</dbReference>
<dbReference type="Gene3D" id="3.90.580.10">
    <property type="entry name" value="Zinc finger, CHC2-type domain"/>
    <property type="match status" value="1"/>
</dbReference>
<dbReference type="GO" id="GO:0000428">
    <property type="term" value="C:DNA-directed RNA polymerase complex"/>
    <property type="evidence" value="ECO:0007669"/>
    <property type="project" value="UniProtKB-KW"/>
</dbReference>
<dbReference type="Pfam" id="PF13155">
    <property type="entry name" value="Toprim_2"/>
    <property type="match status" value="1"/>
</dbReference>
<dbReference type="AlphaFoldDB" id="R4UH27"/>
<evidence type="ECO:0000256" key="7">
    <source>
        <dbReference type="ARBA" id="ARBA00022771"/>
    </source>
</evidence>
<dbReference type="PANTHER" id="PTHR30313">
    <property type="entry name" value="DNA PRIMASE"/>
    <property type="match status" value="1"/>
</dbReference>
<dbReference type="InterPro" id="IPR050219">
    <property type="entry name" value="DnaG_primase"/>
</dbReference>
<dbReference type="InterPro" id="IPR006171">
    <property type="entry name" value="TOPRIM_dom"/>
</dbReference>
<keyword evidence="4" id="KW-0548">Nucleotidyltransferase</keyword>
<dbReference type="InterPro" id="IPR036977">
    <property type="entry name" value="DNA_primase_Znf_CHC2"/>
</dbReference>
<evidence type="ECO:0000256" key="11">
    <source>
        <dbReference type="ARBA" id="ARBA00023163"/>
    </source>
</evidence>
<dbReference type="GO" id="GO:0003899">
    <property type="term" value="F:DNA-directed RNA polymerase activity"/>
    <property type="evidence" value="ECO:0007669"/>
    <property type="project" value="InterPro"/>
</dbReference>
<dbReference type="SMART" id="SM00493">
    <property type="entry name" value="TOPRIM"/>
    <property type="match status" value="1"/>
</dbReference>
<dbReference type="SMART" id="SM00400">
    <property type="entry name" value="ZnF_CHCC"/>
    <property type="match status" value="1"/>
</dbReference>
<evidence type="ECO:0000256" key="5">
    <source>
        <dbReference type="ARBA" id="ARBA00022705"/>
    </source>
</evidence>
<dbReference type="Pfam" id="PF01807">
    <property type="entry name" value="Zn_ribbon_DnaG"/>
    <property type="match status" value="1"/>
</dbReference>
<keyword evidence="8" id="KW-0862">Zinc</keyword>
<dbReference type="GO" id="GO:0006269">
    <property type="term" value="P:DNA replication, synthesis of primer"/>
    <property type="evidence" value="ECO:0007669"/>
    <property type="project" value="UniProtKB-KW"/>
</dbReference>
<dbReference type="Gene3D" id="3.90.980.10">
    <property type="entry name" value="DNA primase, catalytic core, N-terminal domain"/>
    <property type="match status" value="1"/>
</dbReference>
<proteinExistence type="predicted"/>